<dbReference type="AlphaFoldDB" id="A0A7T8GZ99"/>
<reference evidence="2" key="1">
    <citation type="submission" date="2021-01" db="EMBL/GenBank/DDBJ databases">
        <title>Caligus Genome Assembly.</title>
        <authorList>
            <person name="Gallardo-Escarate C."/>
        </authorList>
    </citation>
    <scope>NUCLEOTIDE SEQUENCE [LARGE SCALE GENOMIC DNA]</scope>
</reference>
<name>A0A7T8GZ99_CALRO</name>
<accession>A0A7T8GZ99</accession>
<keyword evidence="2" id="KW-1185">Reference proteome</keyword>
<proteinExistence type="predicted"/>
<gene>
    <name evidence="1" type="ORF">FKW44_014728</name>
</gene>
<dbReference type="EMBL" id="CP045898">
    <property type="protein sequence ID" value="QQP40618.1"/>
    <property type="molecule type" value="Genomic_DNA"/>
</dbReference>
<sequence>MLLATSGVIIQSIHSFFNLSKRGNTLRSVQMSTDLEAMPYIKLKYLNETRWYWRWKAVNAFNQQPERIIIALLKNVE</sequence>
<organism evidence="1 2">
    <name type="scientific">Caligus rogercresseyi</name>
    <name type="common">Sea louse</name>
    <dbReference type="NCBI Taxonomy" id="217165"/>
    <lineage>
        <taxon>Eukaryota</taxon>
        <taxon>Metazoa</taxon>
        <taxon>Ecdysozoa</taxon>
        <taxon>Arthropoda</taxon>
        <taxon>Crustacea</taxon>
        <taxon>Multicrustacea</taxon>
        <taxon>Hexanauplia</taxon>
        <taxon>Copepoda</taxon>
        <taxon>Siphonostomatoida</taxon>
        <taxon>Caligidae</taxon>
        <taxon>Caligus</taxon>
    </lineage>
</organism>
<evidence type="ECO:0000313" key="2">
    <source>
        <dbReference type="Proteomes" id="UP000595437"/>
    </source>
</evidence>
<evidence type="ECO:0000313" key="1">
    <source>
        <dbReference type="EMBL" id="QQP40618.1"/>
    </source>
</evidence>
<protein>
    <submittedName>
        <fullName evidence="1">Uncharacterized protein</fullName>
    </submittedName>
</protein>
<dbReference type="Proteomes" id="UP000595437">
    <property type="component" value="Chromosome 9"/>
</dbReference>
<dbReference type="OrthoDB" id="6338653at2759"/>